<dbReference type="InterPro" id="IPR036412">
    <property type="entry name" value="HAD-like_sf"/>
</dbReference>
<reference evidence="6" key="1">
    <citation type="submission" date="2016-10" db="EMBL/GenBank/DDBJ databases">
        <authorList>
            <person name="Varghese N."/>
            <person name="Submissions S."/>
        </authorList>
    </citation>
    <scope>NUCLEOTIDE SEQUENCE [LARGE SCALE GENOMIC DNA]</scope>
    <source>
        <strain evidence="6">KHC7</strain>
    </source>
</reference>
<evidence type="ECO:0000256" key="1">
    <source>
        <dbReference type="ARBA" id="ARBA00000830"/>
    </source>
</evidence>
<dbReference type="InterPro" id="IPR023198">
    <property type="entry name" value="PGP-like_dom2"/>
</dbReference>
<dbReference type="InterPro" id="IPR023214">
    <property type="entry name" value="HAD_sf"/>
</dbReference>
<comment type="pathway">
    <text evidence="2">Organic acid metabolism; glycolate biosynthesis; glycolate from 2-phosphoglycolate: step 1/1.</text>
</comment>
<dbReference type="PANTHER" id="PTHR43434:SF1">
    <property type="entry name" value="PHOSPHOGLYCOLATE PHOSPHATASE"/>
    <property type="match status" value="1"/>
</dbReference>
<organism evidence="5 6">
    <name type="scientific">Desulfovibrio legallii</name>
    <dbReference type="NCBI Taxonomy" id="571438"/>
    <lineage>
        <taxon>Bacteria</taxon>
        <taxon>Pseudomonadati</taxon>
        <taxon>Thermodesulfobacteriota</taxon>
        <taxon>Desulfovibrionia</taxon>
        <taxon>Desulfovibrionales</taxon>
        <taxon>Desulfovibrionaceae</taxon>
        <taxon>Desulfovibrio</taxon>
    </lineage>
</organism>
<protein>
    <recommendedName>
        <fullName evidence="4">phosphoglycolate phosphatase</fullName>
        <ecNumber evidence="4">3.1.3.18</ecNumber>
    </recommendedName>
</protein>
<dbReference type="EMBL" id="FNBX01000004">
    <property type="protein sequence ID" value="SDF36937.1"/>
    <property type="molecule type" value="Genomic_DNA"/>
</dbReference>
<evidence type="ECO:0000313" key="6">
    <source>
        <dbReference type="Proteomes" id="UP000199355"/>
    </source>
</evidence>
<evidence type="ECO:0000256" key="2">
    <source>
        <dbReference type="ARBA" id="ARBA00004818"/>
    </source>
</evidence>
<dbReference type="InterPro" id="IPR050155">
    <property type="entry name" value="HAD-like_hydrolase_sf"/>
</dbReference>
<dbReference type="GO" id="GO:0008967">
    <property type="term" value="F:phosphoglycolate phosphatase activity"/>
    <property type="evidence" value="ECO:0007669"/>
    <property type="project" value="UniProtKB-EC"/>
</dbReference>
<dbReference type="Proteomes" id="UP000199355">
    <property type="component" value="Unassembled WGS sequence"/>
</dbReference>
<proteinExistence type="inferred from homology"/>
<dbReference type="Gene3D" id="1.10.150.240">
    <property type="entry name" value="Putative phosphatase, domain 2"/>
    <property type="match status" value="1"/>
</dbReference>
<dbReference type="SFLD" id="SFLDG01129">
    <property type="entry name" value="C1.5:_HAD__Beta-PGM__Phosphata"/>
    <property type="match status" value="1"/>
</dbReference>
<accession>A0A1G7KIC2</accession>
<dbReference type="STRING" id="571438.SAMN05192586_104119"/>
<gene>
    <name evidence="5" type="ORF">SAMN05192586_104119</name>
</gene>
<dbReference type="InterPro" id="IPR041492">
    <property type="entry name" value="HAD_2"/>
</dbReference>
<evidence type="ECO:0000256" key="3">
    <source>
        <dbReference type="ARBA" id="ARBA00006171"/>
    </source>
</evidence>
<dbReference type="PANTHER" id="PTHR43434">
    <property type="entry name" value="PHOSPHOGLYCOLATE PHOSPHATASE"/>
    <property type="match status" value="1"/>
</dbReference>
<dbReference type="AlphaFoldDB" id="A0A1G7KIC2"/>
<sequence>MKAFIFDLDGTLLNSLEDIAQSCNVVLRRHSWPEHPLPAYRQMVGRGFDYLVRSALPADVLAELAPEGLRPLVEEARAWYGGHMCEHTRPYDGLDGALQALCAGGRVLAVLSNKPDELTTDLVRRYFPGIPFALVRGARPGVPLKPDPAAPREMLAALGLAAKDACYVGDSDVDVYTARNAGMTAVGAGWGFRGAAELEAAGAACVLDAPGRLTELL</sequence>
<evidence type="ECO:0000313" key="5">
    <source>
        <dbReference type="EMBL" id="SDF36937.1"/>
    </source>
</evidence>
<dbReference type="EC" id="3.1.3.18" evidence="4"/>
<dbReference type="RefSeq" id="WP_092153072.1">
    <property type="nucleotide sequence ID" value="NZ_FNBX01000004.1"/>
</dbReference>
<comment type="catalytic activity">
    <reaction evidence="1">
        <text>2-phosphoglycolate + H2O = glycolate + phosphate</text>
        <dbReference type="Rhea" id="RHEA:14369"/>
        <dbReference type="ChEBI" id="CHEBI:15377"/>
        <dbReference type="ChEBI" id="CHEBI:29805"/>
        <dbReference type="ChEBI" id="CHEBI:43474"/>
        <dbReference type="ChEBI" id="CHEBI:58033"/>
        <dbReference type="EC" id="3.1.3.18"/>
    </reaction>
</comment>
<dbReference type="GO" id="GO:0005829">
    <property type="term" value="C:cytosol"/>
    <property type="evidence" value="ECO:0007669"/>
    <property type="project" value="TreeGrafter"/>
</dbReference>
<dbReference type="GO" id="GO:0006281">
    <property type="term" value="P:DNA repair"/>
    <property type="evidence" value="ECO:0007669"/>
    <property type="project" value="TreeGrafter"/>
</dbReference>
<dbReference type="OrthoDB" id="9792518at2"/>
<dbReference type="Pfam" id="PF13419">
    <property type="entry name" value="HAD_2"/>
    <property type="match status" value="1"/>
</dbReference>
<keyword evidence="6" id="KW-1185">Reference proteome</keyword>
<evidence type="ECO:0000256" key="4">
    <source>
        <dbReference type="ARBA" id="ARBA00013078"/>
    </source>
</evidence>
<comment type="similarity">
    <text evidence="3">Belongs to the HAD-like hydrolase superfamily. CbbY/CbbZ/Gph/YieH family.</text>
</comment>
<dbReference type="Gene3D" id="3.40.50.1000">
    <property type="entry name" value="HAD superfamily/HAD-like"/>
    <property type="match status" value="1"/>
</dbReference>
<dbReference type="SFLD" id="SFLDS00003">
    <property type="entry name" value="Haloacid_Dehalogenase"/>
    <property type="match status" value="1"/>
</dbReference>
<dbReference type="PROSITE" id="PS01228">
    <property type="entry name" value="COF_1"/>
    <property type="match status" value="1"/>
</dbReference>
<dbReference type="SUPFAM" id="SSF56784">
    <property type="entry name" value="HAD-like"/>
    <property type="match status" value="1"/>
</dbReference>
<name>A0A1G7KIC2_9BACT</name>